<dbReference type="GO" id="GO:0046872">
    <property type="term" value="F:metal ion binding"/>
    <property type="evidence" value="ECO:0007669"/>
    <property type="project" value="UniProtKB-KW"/>
</dbReference>
<evidence type="ECO:0000313" key="11">
    <source>
        <dbReference type="RefSeq" id="XP_038970770.1"/>
    </source>
</evidence>
<dbReference type="GO" id="GO:0005730">
    <property type="term" value="C:nucleolus"/>
    <property type="evidence" value="ECO:0007669"/>
    <property type="project" value="TreeGrafter"/>
</dbReference>
<dbReference type="Gene3D" id="1.10.1410.10">
    <property type="match status" value="1"/>
</dbReference>
<dbReference type="GO" id="GO:0043634">
    <property type="term" value="P:polyadenylation-dependent ncRNA catabolic process"/>
    <property type="evidence" value="ECO:0007669"/>
    <property type="project" value="TreeGrafter"/>
</dbReference>
<dbReference type="RefSeq" id="XP_038970771.1">
    <property type="nucleotide sequence ID" value="XM_039114843.1"/>
</dbReference>
<dbReference type="RefSeq" id="XP_038970766.1">
    <property type="nucleotide sequence ID" value="XM_039114838.1"/>
</dbReference>
<accession>A0A8B8Z9P2</accession>
<dbReference type="RefSeq" id="XP_038970777.1">
    <property type="nucleotide sequence ID" value="XM_039114849.1"/>
</dbReference>
<dbReference type="RefSeq" id="XP_038970778.1">
    <property type="nucleotide sequence ID" value="XM_039114850.1"/>
</dbReference>
<dbReference type="KEGG" id="pda:103712263"/>
<evidence type="ECO:0000313" key="6">
    <source>
        <dbReference type="Proteomes" id="UP000228380"/>
    </source>
</evidence>
<evidence type="ECO:0000313" key="13">
    <source>
        <dbReference type="RefSeq" id="XP_038970772.1"/>
    </source>
</evidence>
<evidence type="ECO:0000313" key="7">
    <source>
        <dbReference type="RefSeq" id="XP_038970766.1"/>
    </source>
</evidence>
<evidence type="ECO:0000313" key="19">
    <source>
        <dbReference type="RefSeq" id="XP_038970778.1"/>
    </source>
</evidence>
<dbReference type="InterPro" id="IPR043519">
    <property type="entry name" value="NT_sf"/>
</dbReference>
<dbReference type="Pfam" id="PF03828">
    <property type="entry name" value="PAP_assoc"/>
    <property type="match status" value="1"/>
</dbReference>
<evidence type="ECO:0000313" key="18">
    <source>
        <dbReference type="RefSeq" id="XP_038970777.1"/>
    </source>
</evidence>
<dbReference type="PROSITE" id="PS00018">
    <property type="entry name" value="EF_HAND_1"/>
    <property type="match status" value="1"/>
</dbReference>
<evidence type="ECO:0000313" key="14">
    <source>
        <dbReference type="RefSeq" id="XP_038970773.1"/>
    </source>
</evidence>
<keyword evidence="6" id="KW-1185">Reference proteome</keyword>
<evidence type="ECO:0000313" key="15">
    <source>
        <dbReference type="RefSeq" id="XP_038970774.1"/>
    </source>
</evidence>
<dbReference type="InterPro" id="IPR045862">
    <property type="entry name" value="Trf4-like"/>
</dbReference>
<feature type="compositionally biased region" description="Polar residues" evidence="3">
    <location>
        <begin position="699"/>
        <end position="711"/>
    </location>
</feature>
<evidence type="ECO:0000313" key="20">
    <source>
        <dbReference type="RefSeq" id="XP_038970779.1"/>
    </source>
</evidence>
<evidence type="ECO:0000313" key="16">
    <source>
        <dbReference type="RefSeq" id="XP_038970775.1"/>
    </source>
</evidence>
<dbReference type="Gene3D" id="3.30.460.10">
    <property type="entry name" value="Beta Polymerase, domain 2"/>
    <property type="match status" value="1"/>
</dbReference>
<dbReference type="PANTHER" id="PTHR23092:SF48">
    <property type="entry name" value="NUCLEOTIDYLTRANSFERASE FAMILY PROTEIN"/>
    <property type="match status" value="1"/>
</dbReference>
<protein>
    <submittedName>
        <fullName evidence="7 8">Uncharacterized protein LOC103712263 isoform X1</fullName>
    </submittedName>
</protein>
<feature type="compositionally biased region" description="Basic and acidic residues" evidence="3">
    <location>
        <begin position="1065"/>
        <end position="1086"/>
    </location>
</feature>
<feature type="domain" description="Poly(A) RNA polymerase mitochondrial-like central palm" evidence="5">
    <location>
        <begin position="1249"/>
        <end position="1359"/>
    </location>
</feature>
<dbReference type="GO" id="GO:1990817">
    <property type="term" value="F:poly(A) RNA polymerase activity"/>
    <property type="evidence" value="ECO:0007669"/>
    <property type="project" value="InterPro"/>
</dbReference>
<evidence type="ECO:0000259" key="5">
    <source>
        <dbReference type="Pfam" id="PF22600"/>
    </source>
</evidence>
<evidence type="ECO:0000313" key="10">
    <source>
        <dbReference type="RefSeq" id="XP_038970769.1"/>
    </source>
</evidence>
<reference evidence="7 8" key="2">
    <citation type="submission" date="2025-04" db="UniProtKB">
        <authorList>
            <consortium name="RefSeq"/>
        </authorList>
    </citation>
    <scope>IDENTIFICATION</scope>
    <source>
        <tissue evidence="7 8">Young leaves</tissue>
    </source>
</reference>
<dbReference type="RefSeq" id="XP_038970776.1">
    <property type="nucleotide sequence ID" value="XM_039114848.1"/>
</dbReference>
<dbReference type="GO" id="GO:0031499">
    <property type="term" value="C:TRAMP complex"/>
    <property type="evidence" value="ECO:0007669"/>
    <property type="project" value="TreeGrafter"/>
</dbReference>
<feature type="region of interest" description="Disordered" evidence="3">
    <location>
        <begin position="1065"/>
        <end position="1124"/>
    </location>
</feature>
<evidence type="ECO:0000313" key="12">
    <source>
        <dbReference type="RefSeq" id="XP_038970771.1"/>
    </source>
</evidence>
<dbReference type="RefSeq" id="XP_038970773.1">
    <property type="nucleotide sequence ID" value="XM_039114845.1"/>
</dbReference>
<dbReference type="Proteomes" id="UP000228380">
    <property type="component" value="Chromosome 17"/>
</dbReference>
<dbReference type="RefSeq" id="XP_038970772.1">
    <property type="nucleotide sequence ID" value="XM_039114844.1"/>
</dbReference>
<dbReference type="RefSeq" id="XP_038970769.1">
    <property type="nucleotide sequence ID" value="XM_039114841.1"/>
</dbReference>
<gene>
    <name evidence="7 8 9 10 11 12 13 14 15 16 17 18 19 20 21" type="primary">LOC103712263</name>
</gene>
<dbReference type="OrthoDB" id="273917at2759"/>
<evidence type="ECO:0000259" key="4">
    <source>
        <dbReference type="Pfam" id="PF03828"/>
    </source>
</evidence>
<dbReference type="InterPro" id="IPR002058">
    <property type="entry name" value="PAP_assoc"/>
</dbReference>
<dbReference type="GO" id="GO:0031123">
    <property type="term" value="P:RNA 3'-end processing"/>
    <property type="evidence" value="ECO:0007669"/>
    <property type="project" value="TreeGrafter"/>
</dbReference>
<dbReference type="GeneID" id="103712263"/>
<dbReference type="PANTHER" id="PTHR23092">
    <property type="entry name" value="POLY(A) RNA POLYMERASE"/>
    <property type="match status" value="1"/>
</dbReference>
<dbReference type="RefSeq" id="XP_038970775.1">
    <property type="nucleotide sequence ID" value="XM_039114847.1"/>
</dbReference>
<dbReference type="RefSeq" id="XP_038970768.1">
    <property type="nucleotide sequence ID" value="XM_039114840.1"/>
</dbReference>
<name>A0A8B8Z9P2_PHODC</name>
<dbReference type="SUPFAM" id="SSF81631">
    <property type="entry name" value="PAP/OAS1 substrate-binding domain"/>
    <property type="match status" value="1"/>
</dbReference>
<evidence type="ECO:0000313" key="8">
    <source>
        <dbReference type="RefSeq" id="XP_038970767.1"/>
    </source>
</evidence>
<dbReference type="RefSeq" id="XP_038970779.1">
    <property type="nucleotide sequence ID" value="XM_039114851.1"/>
</dbReference>
<sequence length="1599" mass="175819">MLPSAMDTHQLLDSLTAHIALYNSSIPNPSPGPRATVLRWFFALSAAQRQSALTVVDPNFVRVLLQMLSRLRRHGHGFFFLLPDLPSPSSSSLPSLCFRRSHGLLARAAADSTAELTLARSLRLFGSREEEQTAECPLDSLTVSEDLVADADRFVEVMDGISGGRFLRGEVNGLGAPWAELPWLKDKGYYSLEAFVANRMEVGLRQAWLSSHGGKKPKAGKAAKEKAGVAGVAANAFWRKKGCLDWWTGLDPGQRKKIFKAFLGKAAKSLANEIVKGSGIALRNEVCCCKLEAELQLRYGPTASWQRGKQSLSRRNPDLCLDIITAPSSRRPQTLAICLNKLLVAQEISTFLTYWLSEYEDKALFFSTVESVDTFSDCIIRKLRGLLMVVSINYINLELMGDVRLNAILYKSEEKSNVGCRRGKNKYRSSKKLSSIPKPSKVDPTLHKTSMDEGYGTDCAIDSSYGLCPPGKLPSIVDNQKTRTANPCVLKKDPEKETPLTKVEKEHAAVLADCKGHKSKKKGGRKGAKSKTPTLVKIGFSELENKKTAITSVAAESELAESLPSTKDSAGRHNLSPVSNFCDDSDKSGIVDQNEMMNTQLDTNHHSIANCCCTSVKCSMSSNKSDDHNSITMAKGSPQISSGSSLINSNICCEKLVRHINSSIICSGSMTACEVVSPSMPPSELETGAFHKKHEHCSSQDISDTSSQHAAPSNLVQGVMSENNTVAQSDFGGSYAYNHTSSMGGTSFEWPAISPPNFTSVNSQLLPAATDRLHLDVGHKWPSRFHQSFLPLRHQGRNPTIEGERSQILPSPTLPMSYDWPPMVKSYSRLSQIVTVNYDSGYVPRLQSSFCSGFATHGLQINGTSSENERKHPGDILDVCDLKNTSDLADDTESYWFSEEEYETHAFSGRDYNQFFGGGVMYWNPAEHVGTGLSRPPSHSSEDSAWAWHEADMNRTIDDMIGMPGLPASYNTNGLASPSAAPFCSPFDPLRPGHQSVSYSMPGNDINGKVLNPSSSVSDGPEEKALISVNDSPNGVEGMKGDTLPYSMLPPIIVPSISRRGSRSEFRVGHDHKSPCVSSTRRDTPHIKRPPSPVVLCVPRVPQPPPPSPVGESRKRGFPVVRSGSSSPRHWGMRSWYSDESNSKETRLCLDGAEVVWPQWRKKGLATSPMVQSIQGSLLQDHLITISHLARDQEHPDVALPLQPPDLLNCPSIKMSLSMMYNLLHKEIDLFCKQVAAENLVRKPYINWAVKRVTRSLQVLWPRSRMNIFGSNATGLALPTSDVDLVVSLPPVRNLEPIKEAGILEGRNGIKETCLQHAARYLANQDWVRSDSLKTIENTAIPVIMLVAEVAHDINLSNENSSIVESPEACSTKMPGKQSIPGPDLCSSVNTSWPMCSKMKKDDPFDVKSIHLDISFKSPSHTGLQTSELVRELTQQFPASVPLALILKKFLADRSLDHSYSGGLSSYCLVLLITRFLQHEHHIGRPVNQNLGSLLMDFLYFFGNVFDPRQMRISIQGSGVYMNRERGLSIDPIHIDDPLYPANNVGRNCFRVHQCIKAFADAYSVLENELSQFSGNCAPTSTGTFRILPKIIPSIGREE</sequence>
<dbReference type="RefSeq" id="XP_038970770.1">
    <property type="nucleotide sequence ID" value="XM_039114842.1"/>
</dbReference>
<proteinExistence type="predicted"/>
<evidence type="ECO:0000313" key="21">
    <source>
        <dbReference type="RefSeq" id="XP_038970780.1"/>
    </source>
</evidence>
<evidence type="ECO:0000256" key="3">
    <source>
        <dbReference type="SAM" id="MobiDB-lite"/>
    </source>
</evidence>
<evidence type="ECO:0000313" key="9">
    <source>
        <dbReference type="RefSeq" id="XP_038970768.1"/>
    </source>
</evidence>
<dbReference type="GO" id="GO:0003729">
    <property type="term" value="F:mRNA binding"/>
    <property type="evidence" value="ECO:0007669"/>
    <property type="project" value="TreeGrafter"/>
</dbReference>
<feature type="domain" description="PAP-associated" evidence="4">
    <location>
        <begin position="1490"/>
        <end position="1543"/>
    </location>
</feature>
<dbReference type="InterPro" id="IPR018247">
    <property type="entry name" value="EF_Hand_1_Ca_BS"/>
</dbReference>
<keyword evidence="2" id="KW-0460">Magnesium</keyword>
<feature type="region of interest" description="Disordered" evidence="3">
    <location>
        <begin position="691"/>
        <end position="711"/>
    </location>
</feature>
<keyword evidence="1" id="KW-0479">Metal-binding</keyword>
<organism evidence="6 21">
    <name type="scientific">Phoenix dactylifera</name>
    <name type="common">Date palm</name>
    <dbReference type="NCBI Taxonomy" id="42345"/>
    <lineage>
        <taxon>Eukaryota</taxon>
        <taxon>Viridiplantae</taxon>
        <taxon>Streptophyta</taxon>
        <taxon>Embryophyta</taxon>
        <taxon>Tracheophyta</taxon>
        <taxon>Spermatophyta</taxon>
        <taxon>Magnoliopsida</taxon>
        <taxon>Liliopsida</taxon>
        <taxon>Arecaceae</taxon>
        <taxon>Coryphoideae</taxon>
        <taxon>Phoeniceae</taxon>
        <taxon>Phoenix</taxon>
    </lineage>
</organism>
<evidence type="ECO:0000256" key="1">
    <source>
        <dbReference type="ARBA" id="ARBA00022723"/>
    </source>
</evidence>
<dbReference type="RefSeq" id="XP_038970780.1">
    <property type="nucleotide sequence ID" value="XM_039114852.1"/>
</dbReference>
<dbReference type="RefSeq" id="XP_038970767.1">
    <property type="nucleotide sequence ID" value="XM_039114839.1"/>
</dbReference>
<dbReference type="InterPro" id="IPR054708">
    <property type="entry name" value="MTPAP-like_central"/>
</dbReference>
<dbReference type="SUPFAM" id="SSF81301">
    <property type="entry name" value="Nucleotidyltransferase"/>
    <property type="match status" value="1"/>
</dbReference>
<evidence type="ECO:0000313" key="17">
    <source>
        <dbReference type="RefSeq" id="XP_038970776.1"/>
    </source>
</evidence>
<dbReference type="RefSeq" id="XP_038970774.1">
    <property type="nucleotide sequence ID" value="XM_039114846.1"/>
</dbReference>
<dbReference type="Pfam" id="PF22600">
    <property type="entry name" value="MTPAP-like_central"/>
    <property type="match status" value="1"/>
</dbReference>
<reference evidence="6" key="1">
    <citation type="journal article" date="2019" name="Nat. Commun.">
        <title>Genome-wide association mapping of date palm fruit traits.</title>
        <authorList>
            <person name="Hazzouri K.M."/>
            <person name="Gros-Balthazard M."/>
            <person name="Flowers J.M."/>
            <person name="Copetti D."/>
            <person name="Lemansour A."/>
            <person name="Lebrun M."/>
            <person name="Masmoudi K."/>
            <person name="Ferrand S."/>
            <person name="Dhar M.I."/>
            <person name="Fresquez Z.A."/>
            <person name="Rosas U."/>
            <person name="Zhang J."/>
            <person name="Talag J."/>
            <person name="Lee S."/>
            <person name="Kudrna D."/>
            <person name="Powell R.F."/>
            <person name="Leitch I.J."/>
            <person name="Krueger R.R."/>
            <person name="Wing R.A."/>
            <person name="Amiri K.M.A."/>
            <person name="Purugganan M.D."/>
        </authorList>
    </citation>
    <scope>NUCLEOTIDE SEQUENCE [LARGE SCALE GENOMIC DNA]</scope>
    <source>
        <strain evidence="6">cv. Khalas</strain>
    </source>
</reference>
<evidence type="ECO:0000256" key="2">
    <source>
        <dbReference type="ARBA" id="ARBA00022842"/>
    </source>
</evidence>